<dbReference type="Proteomes" id="UP001158067">
    <property type="component" value="Unassembled WGS sequence"/>
</dbReference>
<dbReference type="EC" id="2.7.13.3" evidence="2"/>
<dbReference type="InterPro" id="IPR004358">
    <property type="entry name" value="Sig_transdc_His_kin-like_C"/>
</dbReference>
<dbReference type="Pfam" id="PF00512">
    <property type="entry name" value="HisKA"/>
    <property type="match status" value="1"/>
</dbReference>
<reference evidence="10 11" key="1">
    <citation type="submission" date="2017-05" db="EMBL/GenBank/DDBJ databases">
        <authorList>
            <person name="Varghese N."/>
            <person name="Submissions S."/>
        </authorList>
    </citation>
    <scope>NUCLEOTIDE SEQUENCE [LARGE SCALE GENOMIC DNA]</scope>
    <source>
        <strain evidence="10 11">DSM 25457</strain>
    </source>
</reference>
<dbReference type="SUPFAM" id="SSF47384">
    <property type="entry name" value="Homodimeric domain of signal transducing histidine kinase"/>
    <property type="match status" value="1"/>
</dbReference>
<dbReference type="RefSeq" id="WP_283434858.1">
    <property type="nucleotide sequence ID" value="NZ_FXUG01000017.1"/>
</dbReference>
<dbReference type="Gene3D" id="3.30.565.10">
    <property type="entry name" value="Histidine kinase-like ATPase, C-terminal domain"/>
    <property type="match status" value="1"/>
</dbReference>
<evidence type="ECO:0000256" key="5">
    <source>
        <dbReference type="ARBA" id="ARBA00022777"/>
    </source>
</evidence>
<dbReference type="Gene3D" id="1.10.287.130">
    <property type="match status" value="1"/>
</dbReference>
<dbReference type="GO" id="GO:0016301">
    <property type="term" value="F:kinase activity"/>
    <property type="evidence" value="ECO:0007669"/>
    <property type="project" value="UniProtKB-KW"/>
</dbReference>
<dbReference type="InterPro" id="IPR003594">
    <property type="entry name" value="HATPase_dom"/>
</dbReference>
<dbReference type="InterPro" id="IPR036097">
    <property type="entry name" value="HisK_dim/P_sf"/>
</dbReference>
<dbReference type="InterPro" id="IPR001789">
    <property type="entry name" value="Sig_transdc_resp-reg_receiver"/>
</dbReference>
<evidence type="ECO:0000256" key="2">
    <source>
        <dbReference type="ARBA" id="ARBA00012438"/>
    </source>
</evidence>
<keyword evidence="11" id="KW-1185">Reference proteome</keyword>
<evidence type="ECO:0000256" key="6">
    <source>
        <dbReference type="PROSITE-ProRule" id="PRU00169"/>
    </source>
</evidence>
<feature type="modified residue" description="4-aspartylphosphate" evidence="6">
    <location>
        <position position="58"/>
    </location>
</feature>
<dbReference type="InterPro" id="IPR005467">
    <property type="entry name" value="His_kinase_dom"/>
</dbReference>
<dbReference type="CDD" id="cd00156">
    <property type="entry name" value="REC"/>
    <property type="match status" value="1"/>
</dbReference>
<dbReference type="PANTHER" id="PTHR43047:SF72">
    <property type="entry name" value="OSMOSENSING HISTIDINE PROTEIN KINASE SLN1"/>
    <property type="match status" value="1"/>
</dbReference>
<dbReference type="Pfam" id="PF00072">
    <property type="entry name" value="Response_reg"/>
    <property type="match status" value="1"/>
</dbReference>
<name>A0ABY1QKD9_9BACT</name>
<proteinExistence type="predicted"/>
<protein>
    <recommendedName>
        <fullName evidence="2">histidine kinase</fullName>
        <ecNumber evidence="2">2.7.13.3</ecNumber>
    </recommendedName>
</protein>
<dbReference type="SMART" id="SM00448">
    <property type="entry name" value="REC"/>
    <property type="match status" value="1"/>
</dbReference>
<accession>A0ABY1QKD9</accession>
<evidence type="ECO:0000256" key="4">
    <source>
        <dbReference type="ARBA" id="ARBA00022679"/>
    </source>
</evidence>
<sequence>MMKPSTLVLLVEDDPIDAMVARRTLLAAKTEYEIDIASSIGEAIQCMSQRKHDVILSDLGLPDAGDLDAVTKIRNECDDVPLIVMSGCDDERLYVETLAKGADDFVSKHNLTPTTLCRCINQNIERMRQKREIQELVEAVETQREVLEQQADELQQKNLRLAALCQSAKSFVNNVSHEFRTPLCVIKQYSGMMSQGMFGELTDPQQHFLRVIEDRVDGLNNLVDDMLDISRYESGMLAASRKKCAIDEIIRRELTPLVHRGKVRSVKVFAECPDDLPNVFCDPEKVGRTIVNLVVNAIKVSSAEGQVRVSVSPNDETQEIEIRVHDDGPGMNDKLKKKLCGRFAQGPTSLLSNEKGFGLGLSITKELVDLNLGALEIESEVGVGSVFMFTIPYANPTKILSRYLERLGRIPENVQTELSVIRVRIDPTSDDDSADDVERFLNYTLRARDLAMPIYTNEWMVILDSTVADLPVFLTRFNSELTEVNRNRPQGELPAIHLHELGTFHRVDQITEIQNCLSGMLAPAGRPRKPHIRKAQYV</sequence>
<keyword evidence="5 10" id="KW-0418">Kinase</keyword>
<dbReference type="InterPro" id="IPR003661">
    <property type="entry name" value="HisK_dim/P_dom"/>
</dbReference>
<gene>
    <name evidence="10" type="ORF">SAMN06265222_11783</name>
</gene>
<evidence type="ECO:0000313" key="11">
    <source>
        <dbReference type="Proteomes" id="UP001158067"/>
    </source>
</evidence>
<dbReference type="InterPro" id="IPR036890">
    <property type="entry name" value="HATPase_C_sf"/>
</dbReference>
<organism evidence="10 11">
    <name type="scientific">Neorhodopirellula lusitana</name>
    <dbReference type="NCBI Taxonomy" id="445327"/>
    <lineage>
        <taxon>Bacteria</taxon>
        <taxon>Pseudomonadati</taxon>
        <taxon>Planctomycetota</taxon>
        <taxon>Planctomycetia</taxon>
        <taxon>Pirellulales</taxon>
        <taxon>Pirellulaceae</taxon>
        <taxon>Neorhodopirellula</taxon>
    </lineage>
</organism>
<feature type="coiled-coil region" evidence="7">
    <location>
        <begin position="126"/>
        <end position="164"/>
    </location>
</feature>
<comment type="catalytic activity">
    <reaction evidence="1">
        <text>ATP + protein L-histidine = ADP + protein N-phospho-L-histidine.</text>
        <dbReference type="EC" id="2.7.13.3"/>
    </reaction>
</comment>
<evidence type="ECO:0000256" key="3">
    <source>
        <dbReference type="ARBA" id="ARBA00022553"/>
    </source>
</evidence>
<feature type="domain" description="Histidine kinase" evidence="8">
    <location>
        <begin position="174"/>
        <end position="395"/>
    </location>
</feature>
<dbReference type="PANTHER" id="PTHR43047">
    <property type="entry name" value="TWO-COMPONENT HISTIDINE PROTEIN KINASE"/>
    <property type="match status" value="1"/>
</dbReference>
<dbReference type="EMBL" id="FXUG01000017">
    <property type="protein sequence ID" value="SMP74227.1"/>
    <property type="molecule type" value="Genomic_DNA"/>
</dbReference>
<dbReference type="CDD" id="cd00082">
    <property type="entry name" value="HisKA"/>
    <property type="match status" value="1"/>
</dbReference>
<evidence type="ECO:0000313" key="10">
    <source>
        <dbReference type="EMBL" id="SMP74227.1"/>
    </source>
</evidence>
<evidence type="ECO:0000256" key="1">
    <source>
        <dbReference type="ARBA" id="ARBA00000085"/>
    </source>
</evidence>
<dbReference type="SUPFAM" id="SSF55874">
    <property type="entry name" value="ATPase domain of HSP90 chaperone/DNA topoisomerase II/histidine kinase"/>
    <property type="match status" value="1"/>
</dbReference>
<dbReference type="SMART" id="SM00388">
    <property type="entry name" value="HisKA"/>
    <property type="match status" value="1"/>
</dbReference>
<dbReference type="InterPro" id="IPR011006">
    <property type="entry name" value="CheY-like_superfamily"/>
</dbReference>
<evidence type="ECO:0000256" key="7">
    <source>
        <dbReference type="SAM" id="Coils"/>
    </source>
</evidence>
<dbReference type="PROSITE" id="PS50110">
    <property type="entry name" value="RESPONSE_REGULATORY"/>
    <property type="match status" value="1"/>
</dbReference>
<comment type="caution">
    <text evidence="10">The sequence shown here is derived from an EMBL/GenBank/DDBJ whole genome shotgun (WGS) entry which is preliminary data.</text>
</comment>
<dbReference type="PRINTS" id="PR00344">
    <property type="entry name" value="BCTRLSENSOR"/>
</dbReference>
<keyword evidence="3 6" id="KW-0597">Phosphoprotein</keyword>
<dbReference type="SMART" id="SM00387">
    <property type="entry name" value="HATPase_c"/>
    <property type="match status" value="1"/>
</dbReference>
<evidence type="ECO:0000259" key="8">
    <source>
        <dbReference type="PROSITE" id="PS50109"/>
    </source>
</evidence>
<evidence type="ECO:0000259" key="9">
    <source>
        <dbReference type="PROSITE" id="PS50110"/>
    </source>
</evidence>
<keyword evidence="7" id="KW-0175">Coiled coil</keyword>
<feature type="domain" description="Response regulatory" evidence="9">
    <location>
        <begin position="7"/>
        <end position="123"/>
    </location>
</feature>
<dbReference type="CDD" id="cd14686">
    <property type="entry name" value="bZIP"/>
    <property type="match status" value="1"/>
</dbReference>
<dbReference type="Gene3D" id="3.40.50.2300">
    <property type="match status" value="1"/>
</dbReference>
<dbReference type="Pfam" id="PF02518">
    <property type="entry name" value="HATPase_c"/>
    <property type="match status" value="1"/>
</dbReference>
<dbReference type="PROSITE" id="PS50109">
    <property type="entry name" value="HIS_KIN"/>
    <property type="match status" value="1"/>
</dbReference>
<keyword evidence="4" id="KW-0808">Transferase</keyword>
<dbReference type="SUPFAM" id="SSF52172">
    <property type="entry name" value="CheY-like"/>
    <property type="match status" value="1"/>
</dbReference>